<name>A0ACC2MAN0_PERAE</name>
<proteinExistence type="predicted"/>
<dbReference type="Proteomes" id="UP001234297">
    <property type="component" value="Chromosome 5"/>
</dbReference>
<dbReference type="EMBL" id="CM056813">
    <property type="protein sequence ID" value="KAJ8642468.1"/>
    <property type="molecule type" value="Genomic_DNA"/>
</dbReference>
<evidence type="ECO:0000313" key="1">
    <source>
        <dbReference type="EMBL" id="KAJ8642468.1"/>
    </source>
</evidence>
<comment type="caution">
    <text evidence="1">The sequence shown here is derived from an EMBL/GenBank/DDBJ whole genome shotgun (WGS) entry which is preliminary data.</text>
</comment>
<evidence type="ECO:0000313" key="2">
    <source>
        <dbReference type="Proteomes" id="UP001234297"/>
    </source>
</evidence>
<gene>
    <name evidence="1" type="ORF">MRB53_019162</name>
</gene>
<reference evidence="1 2" key="1">
    <citation type="journal article" date="2022" name="Hortic Res">
        <title>A haplotype resolved chromosomal level avocado genome allows analysis of novel avocado genes.</title>
        <authorList>
            <person name="Nath O."/>
            <person name="Fletcher S.J."/>
            <person name="Hayward A."/>
            <person name="Shaw L.M."/>
            <person name="Masouleh A.K."/>
            <person name="Furtado A."/>
            <person name="Henry R.J."/>
            <person name="Mitter N."/>
        </authorList>
    </citation>
    <scope>NUCLEOTIDE SEQUENCE [LARGE SCALE GENOMIC DNA]</scope>
    <source>
        <strain evidence="2">cv. Hass</strain>
    </source>
</reference>
<protein>
    <submittedName>
        <fullName evidence="1">Uncharacterized protein</fullName>
    </submittedName>
</protein>
<keyword evidence="2" id="KW-1185">Reference proteome</keyword>
<accession>A0ACC2MAN0</accession>
<organism evidence="1 2">
    <name type="scientific">Persea americana</name>
    <name type="common">Avocado</name>
    <dbReference type="NCBI Taxonomy" id="3435"/>
    <lineage>
        <taxon>Eukaryota</taxon>
        <taxon>Viridiplantae</taxon>
        <taxon>Streptophyta</taxon>
        <taxon>Embryophyta</taxon>
        <taxon>Tracheophyta</taxon>
        <taxon>Spermatophyta</taxon>
        <taxon>Magnoliopsida</taxon>
        <taxon>Magnoliidae</taxon>
        <taxon>Laurales</taxon>
        <taxon>Lauraceae</taxon>
        <taxon>Persea</taxon>
    </lineage>
</organism>
<sequence>MSKTHRKDNTNNFVWTDEFDNLLVDALLDEKMKGNRHDGTFTTQAYNNIMQVLTPVLGSRLEKAHIKNRVKTLKKKFAECKDLFHGLSGFAWNAETCMFEATHEVWMAFIQAKPSASKWMNKPVRNYGKLYDIYGEDRATGDGAESAREKVMRWQREGNLNLNDDCFELDNEFSWVNDAPMDTNNMSPPSTHYSPTPTSEGCQSSKGKKSKASMIEAMEKQFGYVTESMNKVASVLQEGNAIMKESNMIAERAIDVVEKGRPRFYNEEEIYSAVHELGLHRNMQLDAYLFLINNNTAARSFFGTPPAMRAEVLMKMMNLL</sequence>